<dbReference type="STRING" id="1447872.A0A1J9P1N9"/>
<dbReference type="Gene3D" id="1.20.1370.20">
    <property type="match status" value="1"/>
</dbReference>
<keyword evidence="7" id="KW-0560">Oxidoreductase</keyword>
<evidence type="ECO:0000313" key="14">
    <source>
        <dbReference type="EMBL" id="OJD10697.1"/>
    </source>
</evidence>
<dbReference type="GO" id="GO:0042744">
    <property type="term" value="P:hydrogen peroxide catabolic process"/>
    <property type="evidence" value="ECO:0007669"/>
    <property type="project" value="UniProtKB-KW"/>
</dbReference>
<keyword evidence="8" id="KW-0408">Iron</keyword>
<dbReference type="SUPFAM" id="SSF56634">
    <property type="entry name" value="Heme-dependent catalase-like"/>
    <property type="match status" value="1"/>
</dbReference>
<evidence type="ECO:0000259" key="13">
    <source>
        <dbReference type="Pfam" id="PF18011"/>
    </source>
</evidence>
<dbReference type="VEuPathDB" id="FungiDB:AJ78_08369"/>
<feature type="domain" description="Large catalase C-terminal" evidence="13">
    <location>
        <begin position="217"/>
        <end position="370"/>
    </location>
</feature>
<dbReference type="PANTHER" id="PTHR42821">
    <property type="entry name" value="CATALASE"/>
    <property type="match status" value="1"/>
</dbReference>
<evidence type="ECO:0000259" key="11">
    <source>
        <dbReference type="Pfam" id="PF00199"/>
    </source>
</evidence>
<dbReference type="InterPro" id="IPR043156">
    <property type="entry name" value="Catalase_clade2_helical"/>
</dbReference>
<evidence type="ECO:0000256" key="3">
    <source>
        <dbReference type="ARBA" id="ARBA00012314"/>
    </source>
</evidence>
<dbReference type="GO" id="GO:0046872">
    <property type="term" value="F:metal ion binding"/>
    <property type="evidence" value="ECO:0007669"/>
    <property type="project" value="UniProtKB-KW"/>
</dbReference>
<dbReference type="InterPro" id="IPR024712">
    <property type="entry name" value="Catalase_clade2"/>
</dbReference>
<comment type="similarity">
    <text evidence="2">Belongs to the catalase family.</text>
</comment>
<evidence type="ECO:0000256" key="7">
    <source>
        <dbReference type="ARBA" id="ARBA00023002"/>
    </source>
</evidence>
<dbReference type="InterPro" id="IPR018028">
    <property type="entry name" value="Catalase"/>
</dbReference>
<evidence type="ECO:0000256" key="5">
    <source>
        <dbReference type="ARBA" id="ARBA00022617"/>
    </source>
</evidence>
<keyword evidence="4" id="KW-0575">Peroxidase</keyword>
<reference evidence="14 15" key="1">
    <citation type="submission" date="2015-07" db="EMBL/GenBank/DDBJ databases">
        <title>Emmonsia species relationships and genome sequence.</title>
        <authorList>
            <consortium name="The Broad Institute Genomics Platform"/>
            <person name="Cuomo C.A."/>
            <person name="Munoz J.F."/>
            <person name="Imamovic A."/>
            <person name="Priest M.E."/>
            <person name="Young S."/>
            <person name="Clay O.K."/>
            <person name="McEwen J.G."/>
        </authorList>
    </citation>
    <scope>NUCLEOTIDE SEQUENCE [LARGE SCALE GENOMIC DNA]</scope>
    <source>
        <strain evidence="14 15">UAMH 9510</strain>
    </source>
</reference>
<dbReference type="FunFam" id="1.20.1370.20:FF:000001">
    <property type="entry name" value="Catalase HPII"/>
    <property type="match status" value="1"/>
</dbReference>
<proteinExistence type="inferred from homology"/>
<evidence type="ECO:0000256" key="9">
    <source>
        <dbReference type="ARBA" id="ARBA00023324"/>
    </source>
</evidence>
<dbReference type="Gene3D" id="3.40.50.880">
    <property type="match status" value="1"/>
</dbReference>
<dbReference type="Pfam" id="PF06628">
    <property type="entry name" value="Catalase-rel"/>
    <property type="match status" value="1"/>
</dbReference>
<dbReference type="InterPro" id="IPR011614">
    <property type="entry name" value="Catalase_core"/>
</dbReference>
<evidence type="ECO:0000256" key="10">
    <source>
        <dbReference type="SAM" id="MobiDB-lite"/>
    </source>
</evidence>
<comment type="cofactor">
    <cofactor evidence="1">
        <name>heme</name>
        <dbReference type="ChEBI" id="CHEBI:30413"/>
    </cofactor>
</comment>
<dbReference type="AlphaFoldDB" id="A0A1J9P1N9"/>
<name>A0A1J9P1N9_9EURO</name>
<dbReference type="CDD" id="cd03132">
    <property type="entry name" value="GATase1_catalase"/>
    <property type="match status" value="1"/>
</dbReference>
<evidence type="ECO:0000313" key="15">
    <source>
        <dbReference type="Proteomes" id="UP000182235"/>
    </source>
</evidence>
<dbReference type="InterPro" id="IPR010582">
    <property type="entry name" value="Catalase_immune_responsive"/>
</dbReference>
<dbReference type="InterPro" id="IPR029062">
    <property type="entry name" value="Class_I_gatase-like"/>
</dbReference>
<keyword evidence="9" id="KW-0376">Hydrogen peroxide</keyword>
<dbReference type="GO" id="GO:0006979">
    <property type="term" value="P:response to oxidative stress"/>
    <property type="evidence" value="ECO:0007669"/>
    <property type="project" value="InterPro"/>
</dbReference>
<gene>
    <name evidence="14" type="ORF">AJ78_08369</name>
</gene>
<protein>
    <recommendedName>
        <fullName evidence="3">catalase</fullName>
        <ecNumber evidence="3">1.11.1.6</ecNumber>
    </recommendedName>
</protein>
<keyword evidence="6" id="KW-0479">Metal-binding</keyword>
<dbReference type="Proteomes" id="UP000182235">
    <property type="component" value="Unassembled WGS sequence"/>
</dbReference>
<dbReference type="InterPro" id="IPR020835">
    <property type="entry name" value="Catalase_sf"/>
</dbReference>
<dbReference type="PANTHER" id="PTHR42821:SF3">
    <property type="entry name" value="CATALASE B"/>
    <property type="match status" value="1"/>
</dbReference>
<evidence type="ECO:0000256" key="1">
    <source>
        <dbReference type="ARBA" id="ARBA00001971"/>
    </source>
</evidence>
<dbReference type="EMBL" id="LGRN01000714">
    <property type="protein sequence ID" value="OJD10697.1"/>
    <property type="molecule type" value="Genomic_DNA"/>
</dbReference>
<dbReference type="PROSITE" id="PS51402">
    <property type="entry name" value="CATALASE_3"/>
    <property type="match status" value="1"/>
</dbReference>
<accession>A0A1J9P1N9</accession>
<sequence length="376" mass="41223">MHSGGNDCLIVVPQFQPAHLVRGIDFTEDPLLQGRLYSYLDTQLNRNNGPNFEQLPINQPRIPIHNHNRDGYGQSMIHQNKVHYSPSALTQDGPKQANQTNGKGFITAPNRKARGPLTRERSPTFEDVWSQPRLFYNSLTITEQQIVINAIRFETSGVESELVRQNVITQLNRIDHDLAVRVAQGIGVDAPQPDPTYYHNNKTVPLGTLGTQLLKLDGLRVALLTSGDLDTSVKTASSLKATFNKLERNVDVLIVGPVYDPKNGLTATYAAADGALVDGVIIVDSLLTSVTTLYPPGRPTRVAVDAYRYGKPVAAVGSGSEQAITTVLSAVDGASQSLEQPGVYVSQSVNDDFVMKFLDGLRQNRFLDRFKMDSDA</sequence>
<dbReference type="Gene3D" id="2.40.180.10">
    <property type="entry name" value="Catalase core domain"/>
    <property type="match status" value="1"/>
</dbReference>
<dbReference type="EC" id="1.11.1.6" evidence="3"/>
<keyword evidence="15" id="KW-1185">Reference proteome</keyword>
<evidence type="ECO:0000259" key="12">
    <source>
        <dbReference type="Pfam" id="PF06628"/>
    </source>
</evidence>
<evidence type="ECO:0000256" key="4">
    <source>
        <dbReference type="ARBA" id="ARBA00022559"/>
    </source>
</evidence>
<comment type="caution">
    <text evidence="14">The sequence shown here is derived from an EMBL/GenBank/DDBJ whole genome shotgun (WGS) entry which is preliminary data.</text>
</comment>
<evidence type="ECO:0000256" key="2">
    <source>
        <dbReference type="ARBA" id="ARBA00005329"/>
    </source>
</evidence>
<organism evidence="14 15">
    <name type="scientific">Emergomyces pasteurianus Ep9510</name>
    <dbReference type="NCBI Taxonomy" id="1447872"/>
    <lineage>
        <taxon>Eukaryota</taxon>
        <taxon>Fungi</taxon>
        <taxon>Dikarya</taxon>
        <taxon>Ascomycota</taxon>
        <taxon>Pezizomycotina</taxon>
        <taxon>Eurotiomycetes</taxon>
        <taxon>Eurotiomycetidae</taxon>
        <taxon>Onygenales</taxon>
        <taxon>Ajellomycetaceae</taxon>
        <taxon>Emergomyces</taxon>
    </lineage>
</organism>
<feature type="region of interest" description="Disordered" evidence="10">
    <location>
        <begin position="86"/>
        <end position="123"/>
    </location>
</feature>
<dbReference type="OrthoDB" id="6880011at2759"/>
<evidence type="ECO:0000256" key="6">
    <source>
        <dbReference type="ARBA" id="ARBA00022723"/>
    </source>
</evidence>
<dbReference type="GO" id="GO:0020037">
    <property type="term" value="F:heme binding"/>
    <property type="evidence" value="ECO:0007669"/>
    <property type="project" value="InterPro"/>
</dbReference>
<dbReference type="GO" id="GO:0004096">
    <property type="term" value="F:catalase activity"/>
    <property type="evidence" value="ECO:0007669"/>
    <property type="project" value="UniProtKB-EC"/>
</dbReference>
<keyword evidence="5" id="KW-0349">Heme</keyword>
<feature type="domain" description="Catalase core" evidence="11">
    <location>
        <begin position="15"/>
        <end position="89"/>
    </location>
</feature>
<dbReference type="Pfam" id="PF18011">
    <property type="entry name" value="Catalase_C"/>
    <property type="match status" value="1"/>
</dbReference>
<dbReference type="Pfam" id="PF00199">
    <property type="entry name" value="Catalase"/>
    <property type="match status" value="1"/>
</dbReference>
<dbReference type="GO" id="GO:0005829">
    <property type="term" value="C:cytosol"/>
    <property type="evidence" value="ECO:0007669"/>
    <property type="project" value="TreeGrafter"/>
</dbReference>
<feature type="domain" description="Catalase immune-responsive" evidence="12">
    <location>
        <begin position="123"/>
        <end position="186"/>
    </location>
</feature>
<dbReference type="InterPro" id="IPR041399">
    <property type="entry name" value="Catalase_large_C"/>
</dbReference>
<evidence type="ECO:0000256" key="8">
    <source>
        <dbReference type="ARBA" id="ARBA00023004"/>
    </source>
</evidence>